<dbReference type="EMBL" id="AFRT01000470">
    <property type="protein sequence ID" value="ELU43899.1"/>
    <property type="molecule type" value="Genomic_DNA"/>
</dbReference>
<keyword evidence="1" id="KW-0238">DNA-binding</keyword>
<feature type="region of interest" description="Disordered" evidence="2">
    <location>
        <begin position="70"/>
        <end position="101"/>
    </location>
</feature>
<dbReference type="GO" id="GO:0005684">
    <property type="term" value="C:U2-type spliceosomal complex"/>
    <property type="evidence" value="ECO:0007669"/>
    <property type="project" value="TreeGrafter"/>
</dbReference>
<gene>
    <name evidence="3" type="ORF">AG1IA_02089</name>
</gene>
<dbReference type="GO" id="GO:0008270">
    <property type="term" value="F:zinc ion binding"/>
    <property type="evidence" value="ECO:0007669"/>
    <property type="project" value="UniProtKB-KW"/>
</dbReference>
<comment type="subunit">
    <text evidence="1">Associated with the spliceosome.</text>
</comment>
<comment type="similarity">
    <text evidence="1">Belongs to the CWC24 family.</text>
</comment>
<keyword evidence="1" id="KW-0747">Spliceosome</keyword>
<keyword evidence="4" id="KW-1185">Reference proteome</keyword>
<dbReference type="PANTHER" id="PTHR12930">
    <property type="entry name" value="ZINC FINGER PROTEIN 183"/>
    <property type="match status" value="1"/>
</dbReference>
<dbReference type="GO" id="GO:0006397">
    <property type="term" value="P:mRNA processing"/>
    <property type="evidence" value="ECO:0007669"/>
    <property type="project" value="UniProtKB-KW"/>
</dbReference>
<dbReference type="OrthoDB" id="25761at2759"/>
<protein>
    <recommendedName>
        <fullName evidence="1">Pre-mRNA-splicing factor CWC24</fullName>
    </recommendedName>
</protein>
<keyword evidence="1" id="KW-0863">Zinc-finger</keyword>
<feature type="compositionally biased region" description="Acidic residues" evidence="2">
    <location>
        <begin position="21"/>
        <end position="32"/>
    </location>
</feature>
<evidence type="ECO:0000256" key="2">
    <source>
        <dbReference type="SAM" id="MobiDB-lite"/>
    </source>
</evidence>
<comment type="caution">
    <text evidence="3">The sequence shown here is derived from an EMBL/GenBank/DDBJ whole genome shotgun (WGS) entry which is preliminary data.</text>
</comment>
<dbReference type="PANTHER" id="PTHR12930:SF0">
    <property type="entry name" value="RING FINGER PROTEIN 113B"/>
    <property type="match status" value="1"/>
</dbReference>
<dbReference type="GO" id="GO:0034247">
    <property type="term" value="P:snoRNA splicing"/>
    <property type="evidence" value="ECO:0007669"/>
    <property type="project" value="TreeGrafter"/>
</dbReference>
<comment type="subcellular location">
    <subcellularLocation>
        <location evidence="1">Nucleus</location>
    </subcellularLocation>
</comment>
<proteinExistence type="inferred from homology"/>
<keyword evidence="1" id="KW-0862">Zinc</keyword>
<organism evidence="3 4">
    <name type="scientific">Thanatephorus cucumeris (strain AG1-IA)</name>
    <name type="common">Rice sheath blight fungus</name>
    <name type="synonym">Rhizoctonia solani</name>
    <dbReference type="NCBI Taxonomy" id="983506"/>
    <lineage>
        <taxon>Eukaryota</taxon>
        <taxon>Fungi</taxon>
        <taxon>Dikarya</taxon>
        <taxon>Basidiomycota</taxon>
        <taxon>Agaricomycotina</taxon>
        <taxon>Agaricomycetes</taxon>
        <taxon>Cantharellales</taxon>
        <taxon>Ceratobasidiaceae</taxon>
        <taxon>Rhizoctonia</taxon>
        <taxon>Rhizoctonia solani AG-1</taxon>
    </lineage>
</organism>
<evidence type="ECO:0000313" key="3">
    <source>
        <dbReference type="EMBL" id="ELU43899.1"/>
    </source>
</evidence>
<keyword evidence="1" id="KW-0508">mRNA splicing</keyword>
<reference evidence="3 4" key="1">
    <citation type="journal article" date="2013" name="Nat. Commun.">
        <title>The evolution and pathogenic mechanisms of the rice sheath blight pathogen.</title>
        <authorList>
            <person name="Zheng A."/>
            <person name="Lin R."/>
            <person name="Xu L."/>
            <person name="Qin P."/>
            <person name="Tang C."/>
            <person name="Ai P."/>
            <person name="Zhang D."/>
            <person name="Liu Y."/>
            <person name="Sun Z."/>
            <person name="Feng H."/>
            <person name="Wang Y."/>
            <person name="Chen Y."/>
            <person name="Liang X."/>
            <person name="Fu R."/>
            <person name="Li Q."/>
            <person name="Zhang J."/>
            <person name="Yu X."/>
            <person name="Xie Z."/>
            <person name="Ding L."/>
            <person name="Guan P."/>
            <person name="Tang J."/>
            <person name="Liang Y."/>
            <person name="Wang S."/>
            <person name="Deng Q."/>
            <person name="Li S."/>
            <person name="Zhu J."/>
            <person name="Wang L."/>
            <person name="Liu H."/>
            <person name="Li P."/>
        </authorList>
    </citation>
    <scope>NUCLEOTIDE SEQUENCE [LARGE SCALE GENOMIC DNA]</scope>
    <source>
        <strain evidence="4">AG-1 IA</strain>
    </source>
</reference>
<accession>L8X5J1</accession>
<keyword evidence="1" id="KW-0507">mRNA processing</keyword>
<name>L8X5J1_THACA</name>
<evidence type="ECO:0000256" key="1">
    <source>
        <dbReference type="RuleBase" id="RU367110"/>
    </source>
</evidence>
<sequence length="101" mass="10662">MQGWQLDKMYENTQNQTGGGGDDDSDSSDEDIPFASCAIKRFAKTPKCMACGAPTGGIFNRADKVIKKLKDKQAAKEAAGDSDKEDGPKIAIGSDDEAGSD</sequence>
<comment type="function">
    <text evidence="1">Involved in pre-mRNA splicing.</text>
</comment>
<dbReference type="AlphaFoldDB" id="L8X5J1"/>
<dbReference type="GO" id="GO:0003677">
    <property type="term" value="F:DNA binding"/>
    <property type="evidence" value="ECO:0007669"/>
    <property type="project" value="UniProtKB-UniRule"/>
</dbReference>
<feature type="region of interest" description="Disordered" evidence="2">
    <location>
        <begin position="1"/>
        <end position="32"/>
    </location>
</feature>
<dbReference type="Proteomes" id="UP000011668">
    <property type="component" value="Unassembled WGS sequence"/>
</dbReference>
<keyword evidence="1" id="KW-0479">Metal-binding</keyword>
<evidence type="ECO:0000313" key="4">
    <source>
        <dbReference type="Proteomes" id="UP000011668"/>
    </source>
</evidence>
<keyword evidence="1" id="KW-0539">Nucleus</keyword>
<feature type="compositionally biased region" description="Basic and acidic residues" evidence="2">
    <location>
        <begin position="70"/>
        <end position="88"/>
    </location>
</feature>
<dbReference type="HOGENOM" id="CLU_2293590_0_0_1"/>
<dbReference type="InterPro" id="IPR039971">
    <property type="entry name" value="CWC24-like"/>
</dbReference>